<dbReference type="InterPro" id="IPR001936">
    <property type="entry name" value="RasGAP_dom"/>
</dbReference>
<feature type="compositionally biased region" description="Basic and acidic residues" evidence="2">
    <location>
        <begin position="1304"/>
        <end position="1320"/>
    </location>
</feature>
<organism evidence="5 6">
    <name type="scientific">Aspergillus niger</name>
    <dbReference type="NCBI Taxonomy" id="5061"/>
    <lineage>
        <taxon>Eukaryota</taxon>
        <taxon>Fungi</taxon>
        <taxon>Dikarya</taxon>
        <taxon>Ascomycota</taxon>
        <taxon>Pezizomycotina</taxon>
        <taxon>Eurotiomycetes</taxon>
        <taxon>Eurotiomycetidae</taxon>
        <taxon>Eurotiales</taxon>
        <taxon>Aspergillaceae</taxon>
        <taxon>Aspergillus</taxon>
        <taxon>Aspergillus subgen. Circumdati</taxon>
    </lineage>
</organism>
<gene>
    <name evidence="5" type="ORF">ABL_07874</name>
</gene>
<evidence type="ECO:0000256" key="1">
    <source>
        <dbReference type="ARBA" id="ARBA00022468"/>
    </source>
</evidence>
<feature type="domain" description="C2" evidence="3">
    <location>
        <begin position="553"/>
        <end position="718"/>
    </location>
</feature>
<dbReference type="EMBL" id="BCMY01000015">
    <property type="protein sequence ID" value="GAQ45213.1"/>
    <property type="molecule type" value="Genomic_DNA"/>
</dbReference>
<accession>A0A124BYD6</accession>
<dbReference type="GO" id="GO:0007165">
    <property type="term" value="P:signal transduction"/>
    <property type="evidence" value="ECO:0007669"/>
    <property type="project" value="UniProtKB-ARBA"/>
</dbReference>
<dbReference type="Gene3D" id="1.10.506.10">
    <property type="entry name" value="GTPase Activation - p120gap, domain 1"/>
    <property type="match status" value="1"/>
</dbReference>
<feature type="domain" description="Ras-GAP" evidence="4">
    <location>
        <begin position="773"/>
        <end position="1024"/>
    </location>
</feature>
<dbReference type="VEuPathDB" id="FungiDB:ATCC64974_97790"/>
<dbReference type="Gene3D" id="2.60.40.150">
    <property type="entry name" value="C2 domain"/>
    <property type="match status" value="1"/>
</dbReference>
<protein>
    <submittedName>
        <fullName evidence="5">GTPase activating protein</fullName>
    </submittedName>
</protein>
<dbReference type="VEuPathDB" id="FungiDB:ASPNIDRAFT2_1098348"/>
<dbReference type="InterPro" id="IPR039360">
    <property type="entry name" value="Ras_GTPase"/>
</dbReference>
<dbReference type="VEuPathDB" id="FungiDB:An06g01490"/>
<dbReference type="CDD" id="cd05137">
    <property type="entry name" value="RasGAP_CLA2_BUD2"/>
    <property type="match status" value="1"/>
</dbReference>
<feature type="compositionally biased region" description="Low complexity" evidence="2">
    <location>
        <begin position="111"/>
        <end position="133"/>
    </location>
</feature>
<dbReference type="OMA" id="QKDWTLI"/>
<dbReference type="InterPro" id="IPR000008">
    <property type="entry name" value="C2_dom"/>
</dbReference>
<dbReference type="SUPFAM" id="SSF49562">
    <property type="entry name" value="C2 domain (Calcium/lipid-binding domain, CaLB)"/>
    <property type="match status" value="1"/>
</dbReference>
<sequence length="1320" mass="147823">MRSASDPLDERDPQLSEDGCAAYVGCQRARPLPSAAATGSVVRGWKEKMEPEGSSGFKRNSVHQGIYSRPVERRPSKKSSSKDRHGMVYPDSFRDTGIRTVTPDSEAGNHSPSSEAEYLASSAAASPRPATRTRASDRESRRDYHSYHSAGDEEDTHVEMKSQRARSRTTTLDDQRSEISPNTFFRARNRLGSINTAVPQPKTPDESSSIGFPSIQSPTYFSHSLGRQRSSKPPGGSSLVTSVSANQTPSALSTTDASKILQLMKTTCGRMHGILSFRTASTTAWSSGYCAINVATGSLIYQAKGEPALAKTLIPDLRGCQVRSLVDPELRTNYLSVSTFTSGLGVELRPHVSETFDSWLAALLCWQPIRPKGVQNKMTKPQSVAIGDRRLVERRRNSESTVQKEAAIIKVGKMLLWDRPSASGVRPSSGRRVSTYRQQRALSSSWLRVSCTLQENGAFKLYTESDITLVTCIQLSQLSRCSVQQLHSSVLEDEFCIAIYPQYAVHSASGITRPVYLALESRVLFEVWFVLLRAFTIPELYGPETCAEDDPKSPSDAAASSMADMFRIERMLNVRVTEAKLLRNKAAEKAPRSRKQSRSHSNSTPTSAVSDYYTEVLLDGEIRAKTAVKYRTANPFWREDFNFSDLPPVLSQVSILVKTISPTQKDWTLIAHGSYGQDHSNPARLLDDVELSSQDATFGRVDLKLDDLQPGVETEKWWPILDDKDQPVGEMLMRARMEETVVLMSHEYTPMSEILHSFTNGLTINMSQVMSSELNQLSEALLNIYQVSGTTVEWISALVEDEIDGLHKESTANRLRYTTRIHSNDSRESGQEREVLVRDMGRTATVEANLLFRGNSLLTKALDYHMRRLGKEYLEETIGERLRDIDETDPECEVDPSRVHRSDDLERNWRNLVSLSTGVWKSIASSASRCPAELRLIFRHIRACAEDRYGDFLRSVTYSSVSGFLFLRFFCPAILNPKLFGLLKGSYSFPLPLIFIFLMRADHPRPRAQRTLTLIAKALQGLANMTTFGSKEPWMEPMNKFLVSNRADFKQFVDSICAIPADRPAPIVTPSYATPIQILGRLPPTSREGFPSLPFLIDHARSFANLISIWLEIAPERLAEMEEIDPAVSKFHEMAVRLHQRTKECLSRAEQAERPNGGLEVKWEELVDAMERSVTFYEDSSKPTSPATEAAIAGSTSLTGSHRNSIGYFASRPSLPRRSTDYAPEAEDDTPPSSSSATWDQSRVPFSIPRWADPRDSTGSSKNSSTYSLEYPEPSKSRRSSITRETTSKYRFFDFVPPSRRKAKDREQAQHSREEQRNEL</sequence>
<reference evidence="6" key="1">
    <citation type="journal article" date="2016" name="Genome Announc.">
        <title>Draft genome sequence of Aspergillus niger strain An76.</title>
        <authorList>
            <person name="Gong W."/>
            <person name="Cheng Z."/>
            <person name="Zhang H."/>
            <person name="Liu L."/>
            <person name="Gao P."/>
            <person name="Wang L."/>
        </authorList>
    </citation>
    <scope>NUCLEOTIDE SEQUENCE [LARGE SCALE GENOMIC DNA]</scope>
    <source>
        <strain evidence="6">An76</strain>
    </source>
</reference>
<dbReference type="PROSITE" id="PS50004">
    <property type="entry name" value="C2"/>
    <property type="match status" value="1"/>
</dbReference>
<evidence type="ECO:0000259" key="3">
    <source>
        <dbReference type="PROSITE" id="PS50004"/>
    </source>
</evidence>
<evidence type="ECO:0000313" key="6">
    <source>
        <dbReference type="Proteomes" id="UP000068243"/>
    </source>
</evidence>
<feature type="region of interest" description="Disordered" evidence="2">
    <location>
        <begin position="1177"/>
        <end position="1320"/>
    </location>
</feature>
<dbReference type="InterPro" id="IPR008936">
    <property type="entry name" value="Rho_GTPase_activation_prot"/>
</dbReference>
<proteinExistence type="predicted"/>
<feature type="compositionally biased region" description="Polar residues" evidence="2">
    <location>
        <begin position="1194"/>
        <end position="1204"/>
    </location>
</feature>
<dbReference type="PROSITE" id="PS00509">
    <property type="entry name" value="RAS_GTPASE_ACTIV_1"/>
    <property type="match status" value="1"/>
</dbReference>
<dbReference type="CDD" id="cd00030">
    <property type="entry name" value="C2"/>
    <property type="match status" value="1"/>
</dbReference>
<feature type="compositionally biased region" description="Basic and acidic residues" evidence="2">
    <location>
        <begin position="134"/>
        <end position="146"/>
    </location>
</feature>
<dbReference type="InterPro" id="IPR035892">
    <property type="entry name" value="C2_domain_sf"/>
</dbReference>
<dbReference type="GO" id="GO:0005096">
    <property type="term" value="F:GTPase activator activity"/>
    <property type="evidence" value="ECO:0007669"/>
    <property type="project" value="UniProtKB-KW"/>
</dbReference>
<comment type="caution">
    <text evidence="5">The sequence shown here is derived from an EMBL/GenBank/DDBJ whole genome shotgun (WGS) entry which is preliminary data.</text>
</comment>
<dbReference type="Pfam" id="PF00616">
    <property type="entry name" value="RasGAP"/>
    <property type="match status" value="1"/>
</dbReference>
<dbReference type="Pfam" id="PF00168">
    <property type="entry name" value="C2"/>
    <property type="match status" value="1"/>
</dbReference>
<dbReference type="InterPro" id="IPR023152">
    <property type="entry name" value="RasGAP_CS"/>
</dbReference>
<feature type="region of interest" description="Disordered" evidence="2">
    <location>
        <begin position="585"/>
        <end position="607"/>
    </location>
</feature>
<dbReference type="SUPFAM" id="SSF48350">
    <property type="entry name" value="GTPase activation domain, GAP"/>
    <property type="match status" value="1"/>
</dbReference>
<dbReference type="PROSITE" id="PS50018">
    <property type="entry name" value="RAS_GTPASE_ACTIV_2"/>
    <property type="match status" value="1"/>
</dbReference>
<keyword evidence="1" id="KW-0343">GTPase activation</keyword>
<feature type="compositionally biased region" description="Basic and acidic residues" evidence="2">
    <location>
        <begin position="70"/>
        <end position="97"/>
    </location>
</feature>
<evidence type="ECO:0000313" key="5">
    <source>
        <dbReference type="EMBL" id="GAQ45213.1"/>
    </source>
</evidence>
<feature type="region of interest" description="Disordered" evidence="2">
    <location>
        <begin position="26"/>
        <end position="248"/>
    </location>
</feature>
<evidence type="ECO:0000259" key="4">
    <source>
        <dbReference type="PROSITE" id="PS50018"/>
    </source>
</evidence>
<evidence type="ECO:0000256" key="2">
    <source>
        <dbReference type="SAM" id="MobiDB-lite"/>
    </source>
</evidence>
<name>A0A124BYD6_ASPNG</name>
<dbReference type="Proteomes" id="UP000068243">
    <property type="component" value="Unassembled WGS sequence"/>
</dbReference>
<feature type="compositionally biased region" description="Polar residues" evidence="2">
    <location>
        <begin position="206"/>
        <end position="228"/>
    </location>
</feature>
<dbReference type="OrthoDB" id="775356at2759"/>
<dbReference type="VEuPathDB" id="FungiDB:M747DRAFT_62442"/>
<feature type="compositionally biased region" description="Low complexity" evidence="2">
    <location>
        <begin position="1257"/>
        <end position="1268"/>
    </location>
</feature>
<feature type="compositionally biased region" description="Polar residues" evidence="2">
    <location>
        <begin position="238"/>
        <end position="248"/>
    </location>
</feature>
<feature type="compositionally biased region" description="Polar residues" evidence="2">
    <location>
        <begin position="1231"/>
        <end position="1241"/>
    </location>
</feature>
<dbReference type="SMART" id="SM00323">
    <property type="entry name" value="RasGAP"/>
    <property type="match status" value="1"/>
</dbReference>
<dbReference type="SMART" id="SM00239">
    <property type="entry name" value="C2"/>
    <property type="match status" value="1"/>
</dbReference>
<dbReference type="PANTHER" id="PTHR10194">
    <property type="entry name" value="RAS GTPASE-ACTIVATING PROTEINS"/>
    <property type="match status" value="1"/>
</dbReference>
<dbReference type="PaxDb" id="5061-CADANGAP00005049"/>
<dbReference type="PANTHER" id="PTHR10194:SF60">
    <property type="entry name" value="RAS GTPASE-ACTIVATING PROTEIN RASKOL"/>
    <property type="match status" value="1"/>
</dbReference>